<proteinExistence type="predicted"/>
<name>A0A220VGW6_9GAMM</name>
<organism evidence="1 2">
    <name type="scientific">Paraphotobacterium marinum</name>
    <dbReference type="NCBI Taxonomy" id="1755811"/>
    <lineage>
        <taxon>Bacteria</taxon>
        <taxon>Pseudomonadati</taxon>
        <taxon>Pseudomonadota</taxon>
        <taxon>Gammaproteobacteria</taxon>
        <taxon>Vibrionales</taxon>
        <taxon>Vibrionaceae</taxon>
        <taxon>Paraphotobacterium</taxon>
    </lineage>
</organism>
<keyword evidence="2" id="KW-1185">Reference proteome</keyword>
<accession>A0A220VGW6</accession>
<dbReference type="KEGG" id="pmai:CF386_10525"/>
<gene>
    <name evidence="1" type="ORF">CF386_10525</name>
</gene>
<dbReference type="EMBL" id="CP022356">
    <property type="protein sequence ID" value="ASK79486.1"/>
    <property type="molecule type" value="Genomic_DNA"/>
</dbReference>
<sequence>MKRIFIILLCFTNFYLHSANIKFGVFTLNKNIPFLSKNKVRLIYKGQIKTLPNIGVIKLVDLPSGSKDKKEFYENLLKKTEIQVNRYWTQLAFSGKGFPPYSLNSNQMQSIINWLKKNPNGIAYSRLDLIPKSAKILYVVEDNS</sequence>
<evidence type="ECO:0000313" key="2">
    <source>
        <dbReference type="Proteomes" id="UP000242175"/>
    </source>
</evidence>
<protein>
    <recommendedName>
        <fullName evidence="3">Phosphate ABC transporter substrate-binding protein</fullName>
    </recommendedName>
</protein>
<dbReference type="Gene3D" id="3.40.190.10">
    <property type="entry name" value="Periplasmic binding protein-like II"/>
    <property type="match status" value="1"/>
</dbReference>
<dbReference type="RefSeq" id="WP_089074394.1">
    <property type="nucleotide sequence ID" value="NZ_CBCSAM010000004.1"/>
</dbReference>
<evidence type="ECO:0008006" key="3">
    <source>
        <dbReference type="Google" id="ProtNLM"/>
    </source>
</evidence>
<dbReference type="OrthoDB" id="5368544at2"/>
<evidence type="ECO:0000313" key="1">
    <source>
        <dbReference type="EMBL" id="ASK79486.1"/>
    </source>
</evidence>
<dbReference type="AlphaFoldDB" id="A0A220VGW6"/>
<reference evidence="1 2" key="1">
    <citation type="journal article" date="2016" name="Int. J. Syst. Evol. Microbiol.">
        <title>Paraphotobacterium marinum gen. nov., sp. nov., a member of the family Vibrionaceae, isolated from surface seawater.</title>
        <authorList>
            <person name="Huang Z."/>
            <person name="Dong C."/>
            <person name="Shao Z."/>
        </authorList>
    </citation>
    <scope>NUCLEOTIDE SEQUENCE [LARGE SCALE GENOMIC DNA]</scope>
    <source>
        <strain evidence="1 2">NSCS20N07D</strain>
    </source>
</reference>
<dbReference type="Proteomes" id="UP000242175">
    <property type="component" value="Chromosome small"/>
</dbReference>
<dbReference type="SUPFAM" id="SSF53850">
    <property type="entry name" value="Periplasmic binding protein-like II"/>
    <property type="match status" value="1"/>
</dbReference>